<dbReference type="EMBL" id="JBHRSQ010000006">
    <property type="protein sequence ID" value="MFC2990632.1"/>
    <property type="molecule type" value="Genomic_DNA"/>
</dbReference>
<keyword evidence="3" id="KW-1185">Reference proteome</keyword>
<dbReference type="InterPro" id="IPR036515">
    <property type="entry name" value="Transposase_17_sf"/>
</dbReference>
<gene>
    <name evidence="2" type="ORF">ACFODV_01140</name>
</gene>
<dbReference type="Gene3D" id="3.30.70.1290">
    <property type="entry name" value="Transposase IS200-like"/>
    <property type="match status" value="1"/>
</dbReference>
<protein>
    <submittedName>
        <fullName evidence="2">Transposase</fullName>
    </submittedName>
</protein>
<dbReference type="SUPFAM" id="SSF143422">
    <property type="entry name" value="Transposase IS200-like"/>
    <property type="match status" value="1"/>
</dbReference>
<feature type="domain" description="Transposase IS200-like" evidence="1">
    <location>
        <begin position="16"/>
        <end position="123"/>
    </location>
</feature>
<comment type="caution">
    <text evidence="2">The sequence shown here is derived from an EMBL/GenBank/DDBJ whole genome shotgun (WGS) entry which is preliminary data.</text>
</comment>
<accession>A0ABV7AZK7</accession>
<evidence type="ECO:0000313" key="2">
    <source>
        <dbReference type="EMBL" id="MFC2990632.1"/>
    </source>
</evidence>
<evidence type="ECO:0000313" key="3">
    <source>
        <dbReference type="Proteomes" id="UP001595386"/>
    </source>
</evidence>
<dbReference type="InterPro" id="IPR052715">
    <property type="entry name" value="RAYT_transposase"/>
</dbReference>
<proteinExistence type="predicted"/>
<dbReference type="NCBIfam" id="NF047646">
    <property type="entry name" value="REP_Tyr_transpos"/>
    <property type="match status" value="1"/>
</dbReference>
<dbReference type="InterPro" id="IPR002686">
    <property type="entry name" value="Transposase_17"/>
</dbReference>
<organism evidence="2 3">
    <name type="scientific">Halomonas tibetensis</name>
    <dbReference type="NCBI Taxonomy" id="2259590"/>
    <lineage>
        <taxon>Bacteria</taxon>
        <taxon>Pseudomonadati</taxon>
        <taxon>Pseudomonadota</taxon>
        <taxon>Gammaproteobacteria</taxon>
        <taxon>Oceanospirillales</taxon>
        <taxon>Halomonadaceae</taxon>
        <taxon>Halomonas</taxon>
    </lineage>
</organism>
<dbReference type="RefSeq" id="WP_379753369.1">
    <property type="nucleotide sequence ID" value="NZ_JBHRSQ010000006.1"/>
</dbReference>
<reference evidence="3" key="1">
    <citation type="journal article" date="2019" name="Int. J. Syst. Evol. Microbiol.">
        <title>The Global Catalogue of Microorganisms (GCM) 10K type strain sequencing project: providing services to taxonomists for standard genome sequencing and annotation.</title>
        <authorList>
            <consortium name="The Broad Institute Genomics Platform"/>
            <consortium name="The Broad Institute Genome Sequencing Center for Infectious Disease"/>
            <person name="Wu L."/>
            <person name="Ma J."/>
        </authorList>
    </citation>
    <scope>NUCLEOTIDE SEQUENCE [LARGE SCALE GENOMIC DNA]</scope>
    <source>
        <strain evidence="3">KCTC 52660</strain>
    </source>
</reference>
<dbReference type="PANTHER" id="PTHR36966:SF1">
    <property type="entry name" value="REP-ASSOCIATED TYROSINE TRANSPOSASE"/>
    <property type="match status" value="1"/>
</dbReference>
<sequence length="144" mass="16626">MPSAHSRDLRTGRRSIPGHSYLITLVTNYRHPIFLNYEYAASACRNFYSPAVLEHGTTLSFVVMPDHVHWLVELHGRLSVLVRIYKARVSLEVGRGIWQPGYHDHALRRDEDLRRSARYIVANPLRAGLVSDIGQYPYWDAAWL</sequence>
<evidence type="ECO:0000259" key="1">
    <source>
        <dbReference type="SMART" id="SM01321"/>
    </source>
</evidence>
<dbReference type="Proteomes" id="UP001595386">
    <property type="component" value="Unassembled WGS sequence"/>
</dbReference>
<dbReference type="PANTHER" id="PTHR36966">
    <property type="entry name" value="REP-ASSOCIATED TYROSINE TRANSPOSASE"/>
    <property type="match status" value="1"/>
</dbReference>
<name>A0ABV7AZK7_9GAMM</name>
<dbReference type="Pfam" id="PF01797">
    <property type="entry name" value="Y1_Tnp"/>
    <property type="match status" value="1"/>
</dbReference>
<dbReference type="SMART" id="SM01321">
    <property type="entry name" value="Y1_Tnp"/>
    <property type="match status" value="1"/>
</dbReference>